<feature type="transmembrane region" description="Helical" evidence="5">
    <location>
        <begin position="43"/>
        <end position="64"/>
    </location>
</feature>
<gene>
    <name evidence="8" type="ORF">BOO71_0008095</name>
</gene>
<dbReference type="SUPFAM" id="SSF158472">
    <property type="entry name" value="HAMP domain-like"/>
    <property type="match status" value="1"/>
</dbReference>
<evidence type="ECO:0000256" key="2">
    <source>
        <dbReference type="ARBA" id="ARBA00029447"/>
    </source>
</evidence>
<evidence type="ECO:0000259" key="7">
    <source>
        <dbReference type="PROSITE" id="PS50885"/>
    </source>
</evidence>
<dbReference type="SMART" id="SM00304">
    <property type="entry name" value="HAMP"/>
    <property type="match status" value="2"/>
</dbReference>
<keyword evidence="5" id="KW-1133">Transmembrane helix</keyword>
<feature type="domain" description="HAMP" evidence="7">
    <location>
        <begin position="384"/>
        <end position="436"/>
    </location>
</feature>
<dbReference type="GO" id="GO:0016020">
    <property type="term" value="C:membrane"/>
    <property type="evidence" value="ECO:0007669"/>
    <property type="project" value="InterPro"/>
</dbReference>
<keyword evidence="5" id="KW-0472">Membrane</keyword>
<feature type="domain" description="HAMP" evidence="7">
    <location>
        <begin position="452"/>
        <end position="497"/>
    </location>
</feature>
<sequence>MSQNARLDPSLIAPAPRSGAAKTTRPARQTNKVKSGLLGRMPVGLKLATAGLLLGLPFAVVLGIQISQVNTSAVQARQQLSGQEMLIPLTSILQNAQLLRLSSVNVLNGAAGAKATNAQQRATMTAALDKLEALMNENDYVELVGEITQMRETLGALNRQVDAGSANAVDVQQEYSKLLNNVITPYFADIANQSGMKQTDNRAEAALVDLVTSIMPQNMPTSGAIASGTIPLLKQAGKPGSEINPTIRTEAQLRYDIAKTANDNILAGYDRALSGQSTVNMDSAMNDRLQAAQARLKESSDRIFGAVNSNLLFPQRVGMTPDQLTALVPAFATGLFGGLNDSIESLGTILTAKEAQRTGEVGNLIALLVMGALLMFTLLFVIALSITRPLARLTEAANRLSKGELDVQVAVNTRDELGKLGTTFNLAASEMRANAERGENERLESIKLQGHISEFLDVTMDIAEGDLTRRGTVTEDVLGNVVDSINLMTAELADVLGDVQRASTSVTGGSQALLLSTDQIGQGTQLTAAEAARVAVQVQAMTAAIREVAQQAQNSAETARAALLASQQGQEAVTGTLDGMQNIRREVQGVAKRIKGLGDRSLEIQEIVDTISQIARQTNLLALNASIEAAGAGEAGGRFSIVADEVRKLADTSGQATARIATLIKNVQAEIQDVIVSVEDGTREVEQGYRVAGTAGERLREIGALTQQSAELAENIAASQRAQVQGVEDMGSAVEQIAAVARDSQDSVTQGRAAAEQLQTLAQNLSASLTRFRLPS</sequence>
<dbReference type="PANTHER" id="PTHR32089">
    <property type="entry name" value="METHYL-ACCEPTING CHEMOTAXIS PROTEIN MCPB"/>
    <property type="match status" value="1"/>
</dbReference>
<dbReference type="eggNOG" id="COG0840">
    <property type="taxonomic scope" value="Bacteria"/>
</dbReference>
<proteinExistence type="inferred from homology"/>
<keyword evidence="9" id="KW-1185">Reference proteome</keyword>
<feature type="region of interest" description="Disordered" evidence="4">
    <location>
        <begin position="1"/>
        <end position="29"/>
    </location>
</feature>
<protein>
    <submittedName>
        <fullName evidence="8">Methyl-accepting chemotaxis protein</fullName>
    </submittedName>
</protein>
<dbReference type="OrthoDB" id="369835at2"/>
<evidence type="ECO:0000256" key="4">
    <source>
        <dbReference type="SAM" id="MobiDB-lite"/>
    </source>
</evidence>
<feature type="transmembrane region" description="Helical" evidence="5">
    <location>
        <begin position="364"/>
        <end position="386"/>
    </location>
</feature>
<dbReference type="Proteomes" id="UP000186607">
    <property type="component" value="Unassembled WGS sequence"/>
</dbReference>
<evidence type="ECO:0000256" key="5">
    <source>
        <dbReference type="SAM" id="Phobius"/>
    </source>
</evidence>
<dbReference type="GO" id="GO:0007165">
    <property type="term" value="P:signal transduction"/>
    <property type="evidence" value="ECO:0007669"/>
    <property type="project" value="UniProtKB-KW"/>
</dbReference>
<keyword evidence="5" id="KW-0812">Transmembrane</keyword>
<dbReference type="STRING" id="249408.BOO71_0008095"/>
<evidence type="ECO:0000256" key="3">
    <source>
        <dbReference type="PROSITE-ProRule" id="PRU00284"/>
    </source>
</evidence>
<dbReference type="InterPro" id="IPR003660">
    <property type="entry name" value="HAMP_dom"/>
</dbReference>
<dbReference type="EMBL" id="MSTI01000091">
    <property type="protein sequence ID" value="OLV17751.1"/>
    <property type="molecule type" value="Genomic_DNA"/>
</dbReference>
<keyword evidence="1 3" id="KW-0807">Transducer</keyword>
<dbReference type="AlphaFoldDB" id="A0A1U7NXV7"/>
<dbReference type="Pfam" id="PF00015">
    <property type="entry name" value="MCPsignal"/>
    <property type="match status" value="1"/>
</dbReference>
<evidence type="ECO:0000259" key="6">
    <source>
        <dbReference type="PROSITE" id="PS50111"/>
    </source>
</evidence>
<dbReference type="Gene3D" id="1.10.287.950">
    <property type="entry name" value="Methyl-accepting chemotaxis protein"/>
    <property type="match status" value="1"/>
</dbReference>
<dbReference type="PROSITE" id="PS50885">
    <property type="entry name" value="HAMP"/>
    <property type="match status" value="2"/>
</dbReference>
<comment type="caution">
    <text evidence="8">The sequence shown here is derived from an EMBL/GenBank/DDBJ whole genome shotgun (WGS) entry which is preliminary data.</text>
</comment>
<dbReference type="SMART" id="SM00283">
    <property type="entry name" value="MA"/>
    <property type="match status" value="1"/>
</dbReference>
<dbReference type="SUPFAM" id="SSF58104">
    <property type="entry name" value="Methyl-accepting chemotaxis protein (MCP) signaling domain"/>
    <property type="match status" value="1"/>
</dbReference>
<accession>A0A1U7NXV7</accession>
<evidence type="ECO:0000256" key="1">
    <source>
        <dbReference type="ARBA" id="ARBA00023224"/>
    </source>
</evidence>
<comment type="similarity">
    <text evidence="2">Belongs to the methyl-accepting chemotaxis (MCP) protein family.</text>
</comment>
<dbReference type="CDD" id="cd06225">
    <property type="entry name" value="HAMP"/>
    <property type="match status" value="1"/>
</dbReference>
<reference evidence="8 9" key="1">
    <citation type="submission" date="2017-01" db="EMBL/GenBank/DDBJ databases">
        <title>Genome Analysis of Deinococcus marmoris KOPRI26562.</title>
        <authorList>
            <person name="Kim J.H."/>
            <person name="Oh H.-M."/>
        </authorList>
    </citation>
    <scope>NUCLEOTIDE SEQUENCE [LARGE SCALE GENOMIC DNA]</scope>
    <source>
        <strain evidence="8 9">KOPRI26562</strain>
    </source>
</reference>
<feature type="domain" description="Methyl-accepting transducer" evidence="6">
    <location>
        <begin position="502"/>
        <end position="738"/>
    </location>
</feature>
<dbReference type="Pfam" id="PF00672">
    <property type="entry name" value="HAMP"/>
    <property type="match status" value="1"/>
</dbReference>
<evidence type="ECO:0000313" key="9">
    <source>
        <dbReference type="Proteomes" id="UP000186607"/>
    </source>
</evidence>
<evidence type="ECO:0000313" key="8">
    <source>
        <dbReference type="EMBL" id="OLV17751.1"/>
    </source>
</evidence>
<dbReference type="PANTHER" id="PTHR32089:SF114">
    <property type="entry name" value="METHYL-ACCEPTING CHEMOTAXIS PROTEIN MCPB"/>
    <property type="match status" value="1"/>
</dbReference>
<dbReference type="PROSITE" id="PS50111">
    <property type="entry name" value="CHEMOTAXIS_TRANSDUC_2"/>
    <property type="match status" value="1"/>
</dbReference>
<dbReference type="RefSeq" id="WP_075833313.1">
    <property type="nucleotide sequence ID" value="NZ_MSTI01000091.1"/>
</dbReference>
<organism evidence="8 9">
    <name type="scientific">Deinococcus marmoris</name>
    <dbReference type="NCBI Taxonomy" id="249408"/>
    <lineage>
        <taxon>Bacteria</taxon>
        <taxon>Thermotogati</taxon>
        <taxon>Deinococcota</taxon>
        <taxon>Deinococci</taxon>
        <taxon>Deinococcales</taxon>
        <taxon>Deinococcaceae</taxon>
        <taxon>Deinococcus</taxon>
    </lineage>
</organism>
<name>A0A1U7NXV7_9DEIO</name>
<dbReference type="InterPro" id="IPR004089">
    <property type="entry name" value="MCPsignal_dom"/>
</dbReference>
<dbReference type="Gene3D" id="6.10.340.10">
    <property type="match status" value="1"/>
</dbReference>